<dbReference type="SUPFAM" id="SSF54909">
    <property type="entry name" value="Dimeric alpha+beta barrel"/>
    <property type="match status" value="1"/>
</dbReference>
<feature type="domain" description="NIPSNAP" evidence="2">
    <location>
        <begin position="33"/>
        <end position="125"/>
    </location>
</feature>
<sequence>MNSRMVPSLVVLLIYGFGPPAAAQSSPEWPIIELRQYTLRPAARDVLIDLFEAKFVESQEDVGMKIAGTFRDLDRPDRFVWLRAFNDMPSRAEALNSFYSGPVWKAHGKAAAATMIDSSNVLLLRVTRPQSGLALTGTRPPQGATTEPRALIVVNIYSFERAVDSAFVELFERAAVPELNAAGIPVLATYATETAANNYPPLPIRTDCVFVWFTRFADRADYDSRMTALRSSARWNNVAARLRSTLKSAPDVLLLQPTPRSLLGG</sequence>
<feature type="chain" id="PRO_5032720868" evidence="1">
    <location>
        <begin position="24"/>
        <end position="265"/>
    </location>
</feature>
<evidence type="ECO:0000259" key="2">
    <source>
        <dbReference type="Pfam" id="PF07978"/>
    </source>
</evidence>
<dbReference type="Pfam" id="PF07978">
    <property type="entry name" value="NIPSNAP"/>
    <property type="match status" value="1"/>
</dbReference>
<reference evidence="4" key="1">
    <citation type="submission" date="2020-01" db="EMBL/GenBank/DDBJ databases">
        <title>'Steroidobacter agaridevorans' sp. nov., agar-degrading bacteria isolated from rhizosphere soils.</title>
        <authorList>
            <person name="Ikenaga M."/>
            <person name="Kataoka M."/>
            <person name="Murouchi A."/>
            <person name="Katsuragi S."/>
            <person name="Sakai M."/>
        </authorList>
    </citation>
    <scope>NUCLEOTIDE SEQUENCE [LARGE SCALE GENOMIC DNA]</scope>
    <source>
        <strain evidence="4">YU21-B</strain>
    </source>
</reference>
<feature type="signal peptide" evidence="1">
    <location>
        <begin position="1"/>
        <end position="23"/>
    </location>
</feature>
<dbReference type="Proteomes" id="UP000445000">
    <property type="component" value="Unassembled WGS sequence"/>
</dbReference>
<dbReference type="InterPro" id="IPR012577">
    <property type="entry name" value="NIPSNAP"/>
</dbReference>
<evidence type="ECO:0000313" key="4">
    <source>
        <dbReference type="Proteomes" id="UP000445000"/>
    </source>
</evidence>
<gene>
    <name evidence="3" type="ORF">GCM10011487_36560</name>
</gene>
<evidence type="ECO:0000313" key="3">
    <source>
        <dbReference type="EMBL" id="GFE81656.1"/>
    </source>
</evidence>
<keyword evidence="1" id="KW-0732">Signal</keyword>
<dbReference type="Gene3D" id="3.30.70.100">
    <property type="match status" value="2"/>
</dbReference>
<dbReference type="AlphaFoldDB" id="A0A829YGD3"/>
<keyword evidence="4" id="KW-1185">Reference proteome</keyword>
<comment type="caution">
    <text evidence="3">The sequence shown here is derived from an EMBL/GenBank/DDBJ whole genome shotgun (WGS) entry which is preliminary data.</text>
</comment>
<dbReference type="InterPro" id="IPR011008">
    <property type="entry name" value="Dimeric_a/b-barrel"/>
</dbReference>
<proteinExistence type="predicted"/>
<organism evidence="3 4">
    <name type="scientific">Steroidobacter agaridevorans</name>
    <dbReference type="NCBI Taxonomy" id="2695856"/>
    <lineage>
        <taxon>Bacteria</taxon>
        <taxon>Pseudomonadati</taxon>
        <taxon>Pseudomonadota</taxon>
        <taxon>Gammaproteobacteria</taxon>
        <taxon>Steroidobacterales</taxon>
        <taxon>Steroidobacteraceae</taxon>
        <taxon>Steroidobacter</taxon>
    </lineage>
</organism>
<evidence type="ECO:0000256" key="1">
    <source>
        <dbReference type="SAM" id="SignalP"/>
    </source>
</evidence>
<accession>A0A829YGD3</accession>
<protein>
    <submittedName>
        <fullName evidence="3">NIPSNAP family containing protein</fullName>
    </submittedName>
</protein>
<dbReference type="EMBL" id="BLJN01000003">
    <property type="protein sequence ID" value="GFE81656.1"/>
    <property type="molecule type" value="Genomic_DNA"/>
</dbReference>
<name>A0A829YGD3_9GAMM</name>